<evidence type="ECO:0000313" key="2">
    <source>
        <dbReference type="EMBL" id="JAE29054.1"/>
    </source>
</evidence>
<feature type="region of interest" description="Disordered" evidence="1">
    <location>
        <begin position="1"/>
        <end position="125"/>
    </location>
</feature>
<accession>A0A0A9GZT2</accession>
<dbReference type="AlphaFoldDB" id="A0A0A9GZT2"/>
<evidence type="ECO:0000256" key="1">
    <source>
        <dbReference type="SAM" id="MobiDB-lite"/>
    </source>
</evidence>
<sequence>MFCTQQRLPSILDGGTKAQRTKSTPVNMARAPWPATTVQLAGGDCRSGAAGQGHQRHQHASANPPKGTWPPGPVGAWPAVSGHGSRARPAAQHDEEGAGQEKERLGRTWVPRHSSPHCRLGWRSA</sequence>
<dbReference type="EMBL" id="GBRH01168842">
    <property type="protein sequence ID" value="JAE29054.1"/>
    <property type="molecule type" value="Transcribed_RNA"/>
</dbReference>
<proteinExistence type="predicted"/>
<feature type="compositionally biased region" description="Basic and acidic residues" evidence="1">
    <location>
        <begin position="91"/>
        <end position="106"/>
    </location>
</feature>
<organism evidence="2">
    <name type="scientific">Arundo donax</name>
    <name type="common">Giant reed</name>
    <name type="synonym">Donax arundinaceus</name>
    <dbReference type="NCBI Taxonomy" id="35708"/>
    <lineage>
        <taxon>Eukaryota</taxon>
        <taxon>Viridiplantae</taxon>
        <taxon>Streptophyta</taxon>
        <taxon>Embryophyta</taxon>
        <taxon>Tracheophyta</taxon>
        <taxon>Spermatophyta</taxon>
        <taxon>Magnoliopsida</taxon>
        <taxon>Liliopsida</taxon>
        <taxon>Poales</taxon>
        <taxon>Poaceae</taxon>
        <taxon>PACMAD clade</taxon>
        <taxon>Arundinoideae</taxon>
        <taxon>Arundineae</taxon>
        <taxon>Arundo</taxon>
    </lineage>
</organism>
<reference evidence="2" key="2">
    <citation type="journal article" date="2015" name="Data Brief">
        <title>Shoot transcriptome of the giant reed, Arundo donax.</title>
        <authorList>
            <person name="Barrero R.A."/>
            <person name="Guerrero F.D."/>
            <person name="Moolhuijzen P."/>
            <person name="Goolsby J.A."/>
            <person name="Tidwell J."/>
            <person name="Bellgard S.E."/>
            <person name="Bellgard M.I."/>
        </authorList>
    </citation>
    <scope>NUCLEOTIDE SEQUENCE</scope>
    <source>
        <tissue evidence="2">Shoot tissue taken approximately 20 cm above the soil surface</tissue>
    </source>
</reference>
<name>A0A0A9GZT2_ARUDO</name>
<reference evidence="2" key="1">
    <citation type="submission" date="2014-09" db="EMBL/GenBank/DDBJ databases">
        <authorList>
            <person name="Magalhaes I.L.F."/>
            <person name="Oliveira U."/>
            <person name="Santos F.R."/>
            <person name="Vidigal T.H.D.A."/>
            <person name="Brescovit A.D."/>
            <person name="Santos A.J."/>
        </authorList>
    </citation>
    <scope>NUCLEOTIDE SEQUENCE</scope>
    <source>
        <tissue evidence="2">Shoot tissue taken approximately 20 cm above the soil surface</tissue>
    </source>
</reference>
<protein>
    <submittedName>
        <fullName evidence="2">Uncharacterized protein</fullName>
    </submittedName>
</protein>